<dbReference type="FunFam" id="1.10.287.130:FF:000001">
    <property type="entry name" value="Two-component sensor histidine kinase"/>
    <property type="match status" value="1"/>
</dbReference>
<evidence type="ECO:0000259" key="9">
    <source>
        <dbReference type="PROSITE" id="PS50109"/>
    </source>
</evidence>
<evidence type="ECO:0000256" key="8">
    <source>
        <dbReference type="SAM" id="Phobius"/>
    </source>
</evidence>
<dbReference type="InterPro" id="IPR036097">
    <property type="entry name" value="HisK_dim/P_sf"/>
</dbReference>
<dbReference type="CDD" id="cd16922">
    <property type="entry name" value="HATPase_EvgS-ArcB-TorS-like"/>
    <property type="match status" value="1"/>
</dbReference>
<comment type="caution">
    <text evidence="10">The sequence shown here is derived from an EMBL/GenBank/DDBJ whole genome shotgun (WGS) entry which is preliminary data.</text>
</comment>
<dbReference type="SUPFAM" id="SSF55781">
    <property type="entry name" value="GAF domain-like"/>
    <property type="match status" value="1"/>
</dbReference>
<evidence type="ECO:0000313" key="10">
    <source>
        <dbReference type="EMBL" id="PWU22586.1"/>
    </source>
</evidence>
<organism evidence="10 11">
    <name type="scientific">Candidatus Cerribacteria bacterium 'Amazon FNV 2010 28 9'</name>
    <dbReference type="NCBI Taxonomy" id="2081795"/>
    <lineage>
        <taxon>Bacteria</taxon>
        <taxon>Candidatus Cerribacteria</taxon>
    </lineage>
</organism>
<keyword evidence="5" id="KW-0418">Kinase</keyword>
<gene>
    <name evidence="10" type="ORF">C5B42_05700</name>
</gene>
<dbReference type="InterPro" id="IPR036890">
    <property type="entry name" value="HATPase_C_sf"/>
</dbReference>
<feature type="transmembrane region" description="Helical" evidence="8">
    <location>
        <begin position="136"/>
        <end position="156"/>
    </location>
</feature>
<keyword evidence="8" id="KW-0472">Membrane</keyword>
<feature type="transmembrane region" description="Helical" evidence="8">
    <location>
        <begin position="197"/>
        <end position="219"/>
    </location>
</feature>
<dbReference type="GO" id="GO:0000155">
    <property type="term" value="F:phosphorelay sensor kinase activity"/>
    <property type="evidence" value="ECO:0007669"/>
    <property type="project" value="InterPro"/>
</dbReference>
<dbReference type="GO" id="GO:0009927">
    <property type="term" value="F:histidine phosphotransfer kinase activity"/>
    <property type="evidence" value="ECO:0007669"/>
    <property type="project" value="TreeGrafter"/>
</dbReference>
<feature type="transmembrane region" description="Helical" evidence="8">
    <location>
        <begin position="226"/>
        <end position="250"/>
    </location>
</feature>
<sequence length="712" mass="79932">MLELGVVIFTVIANLLIAAVVVRKNNRSTTNILLASLSIITAVWTVCNYIALLPGSEIQHLFWVRAVMLFTTPYGSVILLLSHSYPNNTLKMSKRSAIFLLLFNFVTAMFAISPYMFTHVINLAGGSFLPIPGPAILLFGLGFMGFMIIGFIQLFGKYRKSTGLLHKQFQFFLVGLVVSFTLLSLTNFVAVVLFHSILLTSLGPPFTLILFACTVYAIIRHRFLDLNYLIARTISFAILVTVVSSMYALALFESVNILFPKLLADPTSTIFVSTVLALFIAFTLPAIRQFVERYTDRFFYKERFNARRTFDQLADIITSTFNLDALAKRVCELLYKELRIRYIKVVLIQQGVYIHLPCYGIHDKDIVEKDLRLLDNSLPKLILLEELEDGPIKEWMRATEIAAIQTLIVRGETIGYLFLGEKSSGDIFYQEELKTLPTIADQLAVAFENALGVQKISQFNETLKVEIAKATNDLQEANNELKELDKLKDEFVSMASHELKSPMNAIKNYLWLAKTKGQSDPQKMSEYLTIAFNATQRLMELVNDLLDVSRIESGRVDLKIVPLNPTDIVKETVAIFAPQATEKGLSMLNNVNTTDTFLGDDAKVREIVSNFISNAIKYTPKGTVTIETTTDGKELTVHVYDTGIGISASDQTKLFTKFSRVNKSYTQLASIEGTGLGLYICKRFVELMHGTIGLDSTPEKGSHFWFRLPRAT</sequence>
<keyword evidence="6" id="KW-0902">Two-component regulatory system</keyword>
<keyword evidence="8" id="KW-1133">Transmembrane helix</keyword>
<dbReference type="InterPro" id="IPR003594">
    <property type="entry name" value="HATPase_dom"/>
</dbReference>
<dbReference type="EMBL" id="PSRQ01000061">
    <property type="protein sequence ID" value="PWU22586.1"/>
    <property type="molecule type" value="Genomic_DNA"/>
</dbReference>
<evidence type="ECO:0000256" key="4">
    <source>
        <dbReference type="ARBA" id="ARBA00022679"/>
    </source>
</evidence>
<dbReference type="InterPro" id="IPR004358">
    <property type="entry name" value="Sig_transdc_His_kin-like_C"/>
</dbReference>
<dbReference type="Pfam" id="PF16927">
    <property type="entry name" value="HisKA_7TM"/>
    <property type="match status" value="1"/>
</dbReference>
<evidence type="ECO:0000256" key="2">
    <source>
        <dbReference type="ARBA" id="ARBA00012438"/>
    </source>
</evidence>
<evidence type="ECO:0000256" key="7">
    <source>
        <dbReference type="SAM" id="Coils"/>
    </source>
</evidence>
<dbReference type="InterPro" id="IPR003661">
    <property type="entry name" value="HisK_dim/P_dom"/>
</dbReference>
<keyword evidence="8" id="KW-0812">Transmembrane</keyword>
<dbReference type="Gene3D" id="3.30.565.10">
    <property type="entry name" value="Histidine kinase-like ATPase, C-terminal domain"/>
    <property type="match status" value="1"/>
</dbReference>
<dbReference type="FunFam" id="3.30.565.10:FF:000010">
    <property type="entry name" value="Sensor histidine kinase RcsC"/>
    <property type="match status" value="1"/>
</dbReference>
<dbReference type="CDD" id="cd00082">
    <property type="entry name" value="HisKA"/>
    <property type="match status" value="1"/>
</dbReference>
<keyword evidence="7" id="KW-0175">Coiled coil</keyword>
<keyword evidence="4" id="KW-0808">Transferase</keyword>
<name>A0A317JML8_9BACT</name>
<dbReference type="AlphaFoldDB" id="A0A317JML8"/>
<dbReference type="InterPro" id="IPR029016">
    <property type="entry name" value="GAF-like_dom_sf"/>
</dbReference>
<feature type="transmembrane region" description="Helical" evidence="8">
    <location>
        <begin position="32"/>
        <end position="51"/>
    </location>
</feature>
<dbReference type="PANTHER" id="PTHR43047:SF72">
    <property type="entry name" value="OSMOSENSING HISTIDINE PROTEIN KINASE SLN1"/>
    <property type="match status" value="1"/>
</dbReference>
<dbReference type="SUPFAM" id="SSF55874">
    <property type="entry name" value="ATPase domain of HSP90 chaperone/DNA topoisomerase II/histidine kinase"/>
    <property type="match status" value="1"/>
</dbReference>
<evidence type="ECO:0000256" key="3">
    <source>
        <dbReference type="ARBA" id="ARBA00022553"/>
    </source>
</evidence>
<feature type="transmembrane region" description="Helical" evidence="8">
    <location>
        <begin position="97"/>
        <end position="116"/>
    </location>
</feature>
<dbReference type="GO" id="GO:0005886">
    <property type="term" value="C:plasma membrane"/>
    <property type="evidence" value="ECO:0007669"/>
    <property type="project" value="TreeGrafter"/>
</dbReference>
<protein>
    <recommendedName>
        <fullName evidence="2">histidine kinase</fullName>
        <ecNumber evidence="2">2.7.13.3</ecNumber>
    </recommendedName>
</protein>
<proteinExistence type="predicted"/>
<feature type="transmembrane region" description="Helical" evidence="8">
    <location>
        <begin position="168"/>
        <end position="191"/>
    </location>
</feature>
<dbReference type="PANTHER" id="PTHR43047">
    <property type="entry name" value="TWO-COMPONENT HISTIDINE PROTEIN KINASE"/>
    <property type="match status" value="1"/>
</dbReference>
<feature type="transmembrane region" description="Helical" evidence="8">
    <location>
        <begin position="270"/>
        <end position="291"/>
    </location>
</feature>
<reference evidence="10 11" key="1">
    <citation type="submission" date="2018-02" db="EMBL/GenBank/DDBJ databases">
        <title>Genomic Reconstructions from Amazon Rainforest and Pasture Soil Reveal Novel Insights into the Physiology of Candidate Phyla in Tropical Sites.</title>
        <authorList>
            <person name="Kroeger M.E."/>
            <person name="Delmont T."/>
            <person name="Eren A.M."/>
            <person name="Guo J."/>
            <person name="Meyer K.M."/>
            <person name="Khan K."/>
            <person name="Rodrigues J.L.M."/>
            <person name="Bohannan B.J.M."/>
            <person name="Tringe S."/>
            <person name="Borges C.D."/>
            <person name="Tiedje J."/>
            <person name="Tsai S.M."/>
            <person name="Nusslein K."/>
        </authorList>
    </citation>
    <scope>NUCLEOTIDE SEQUENCE [LARGE SCALE GENOMIC DNA]</scope>
    <source>
        <strain evidence="10">Amazon FNV 2010 28 9</strain>
    </source>
</reference>
<dbReference type="SUPFAM" id="SSF47384">
    <property type="entry name" value="Homodimeric domain of signal transducing histidine kinase"/>
    <property type="match status" value="1"/>
</dbReference>
<accession>A0A317JML8</accession>
<dbReference type="InterPro" id="IPR005467">
    <property type="entry name" value="His_kinase_dom"/>
</dbReference>
<dbReference type="Pfam" id="PF02518">
    <property type="entry name" value="HATPase_c"/>
    <property type="match status" value="1"/>
</dbReference>
<dbReference type="EC" id="2.7.13.3" evidence="2"/>
<dbReference type="Proteomes" id="UP000246104">
    <property type="component" value="Unassembled WGS sequence"/>
</dbReference>
<dbReference type="InterPro" id="IPR031621">
    <property type="entry name" value="HisKA_7TM"/>
</dbReference>
<keyword evidence="3" id="KW-0597">Phosphoprotein</keyword>
<dbReference type="Gene3D" id="1.10.287.130">
    <property type="match status" value="1"/>
</dbReference>
<feature type="transmembrane region" description="Helical" evidence="8">
    <location>
        <begin position="6"/>
        <end position="23"/>
    </location>
</feature>
<dbReference type="SMART" id="SM00387">
    <property type="entry name" value="HATPase_c"/>
    <property type="match status" value="1"/>
</dbReference>
<feature type="domain" description="Histidine kinase" evidence="9">
    <location>
        <begin position="494"/>
        <end position="712"/>
    </location>
</feature>
<dbReference type="PRINTS" id="PR00344">
    <property type="entry name" value="BCTRLSENSOR"/>
</dbReference>
<feature type="transmembrane region" description="Helical" evidence="8">
    <location>
        <begin position="63"/>
        <end position="85"/>
    </location>
</feature>
<evidence type="ECO:0000256" key="5">
    <source>
        <dbReference type="ARBA" id="ARBA00022777"/>
    </source>
</evidence>
<dbReference type="PROSITE" id="PS50109">
    <property type="entry name" value="HIS_KIN"/>
    <property type="match status" value="1"/>
</dbReference>
<comment type="catalytic activity">
    <reaction evidence="1">
        <text>ATP + protein L-histidine = ADP + protein N-phospho-L-histidine.</text>
        <dbReference type="EC" id="2.7.13.3"/>
    </reaction>
</comment>
<evidence type="ECO:0000313" key="11">
    <source>
        <dbReference type="Proteomes" id="UP000246104"/>
    </source>
</evidence>
<dbReference type="Pfam" id="PF00512">
    <property type="entry name" value="HisKA"/>
    <property type="match status" value="1"/>
</dbReference>
<dbReference type="Gene3D" id="3.30.450.40">
    <property type="match status" value="1"/>
</dbReference>
<evidence type="ECO:0000256" key="6">
    <source>
        <dbReference type="ARBA" id="ARBA00023012"/>
    </source>
</evidence>
<dbReference type="SMART" id="SM00388">
    <property type="entry name" value="HisKA"/>
    <property type="match status" value="1"/>
</dbReference>
<feature type="coiled-coil region" evidence="7">
    <location>
        <begin position="460"/>
        <end position="494"/>
    </location>
</feature>
<evidence type="ECO:0000256" key="1">
    <source>
        <dbReference type="ARBA" id="ARBA00000085"/>
    </source>
</evidence>
<dbReference type="CDD" id="cd00637">
    <property type="entry name" value="7tm_classA_rhodopsin-like"/>
    <property type="match status" value="1"/>
</dbReference>